<dbReference type="InterPro" id="IPR036864">
    <property type="entry name" value="Zn2-C6_fun-type_DNA-bd_sf"/>
</dbReference>
<dbReference type="InterPro" id="IPR001138">
    <property type="entry name" value="Zn2Cys6_DnaBD"/>
</dbReference>
<feature type="compositionally biased region" description="Low complexity" evidence="2">
    <location>
        <begin position="160"/>
        <end position="172"/>
    </location>
</feature>
<dbReference type="Pfam" id="PF00172">
    <property type="entry name" value="Zn_clus"/>
    <property type="match status" value="1"/>
</dbReference>
<feature type="region of interest" description="Disordered" evidence="2">
    <location>
        <begin position="413"/>
        <end position="462"/>
    </location>
</feature>
<feature type="compositionally biased region" description="Low complexity" evidence="2">
    <location>
        <begin position="1"/>
        <end position="12"/>
    </location>
</feature>
<feature type="compositionally biased region" description="Polar residues" evidence="2">
    <location>
        <begin position="38"/>
        <end position="53"/>
    </location>
</feature>
<dbReference type="SMART" id="SM00066">
    <property type="entry name" value="GAL4"/>
    <property type="match status" value="1"/>
</dbReference>
<reference evidence="5 6" key="1">
    <citation type="journal article" date="2017" name="BMC Genomics">
        <title>Chromosome level assembly and secondary metabolite potential of the parasitic fungus Cordyceps militaris.</title>
        <authorList>
            <person name="Kramer G.J."/>
            <person name="Nodwell J.R."/>
        </authorList>
    </citation>
    <scope>NUCLEOTIDE SEQUENCE [LARGE SCALE GENOMIC DNA]</scope>
    <source>
        <strain evidence="5 6">ATCC 34164</strain>
    </source>
</reference>
<evidence type="ECO:0000259" key="4">
    <source>
        <dbReference type="PROSITE" id="PS50888"/>
    </source>
</evidence>
<feature type="domain" description="Zn(2)-C6 fungal-type" evidence="3">
    <location>
        <begin position="498"/>
        <end position="528"/>
    </location>
</feature>
<protein>
    <submittedName>
        <fullName evidence="5">C6 zinc finger domain</fullName>
    </submittedName>
</protein>
<name>A0A2H4SIT8_CORMI</name>
<dbReference type="VEuPathDB" id="FungiDB:A9K55_007907"/>
<feature type="compositionally biased region" description="Basic and acidic residues" evidence="2">
    <location>
        <begin position="245"/>
        <end position="254"/>
    </location>
</feature>
<dbReference type="InterPro" id="IPR040106">
    <property type="entry name" value="Esc1_bHLHzip"/>
</dbReference>
<evidence type="ECO:0000256" key="2">
    <source>
        <dbReference type="SAM" id="MobiDB-lite"/>
    </source>
</evidence>
<dbReference type="GO" id="GO:0000981">
    <property type="term" value="F:DNA-binding transcription factor activity, RNA polymerase II-specific"/>
    <property type="evidence" value="ECO:0007669"/>
    <property type="project" value="InterPro"/>
</dbReference>
<feature type="domain" description="BHLH" evidence="4">
    <location>
        <begin position="328"/>
        <end position="379"/>
    </location>
</feature>
<dbReference type="SUPFAM" id="SSF47459">
    <property type="entry name" value="HLH, helix-loop-helix DNA-binding domain"/>
    <property type="match status" value="1"/>
</dbReference>
<dbReference type="GO" id="GO:0008270">
    <property type="term" value="F:zinc ion binding"/>
    <property type="evidence" value="ECO:0007669"/>
    <property type="project" value="InterPro"/>
</dbReference>
<evidence type="ECO:0000313" key="5">
    <source>
        <dbReference type="EMBL" id="ATY62999.1"/>
    </source>
</evidence>
<evidence type="ECO:0000259" key="3">
    <source>
        <dbReference type="PROSITE" id="PS50048"/>
    </source>
</evidence>
<dbReference type="VEuPathDB" id="FungiDB:CCM_07005"/>
<proteinExistence type="predicted"/>
<dbReference type="Pfam" id="PF00010">
    <property type="entry name" value="HLH"/>
    <property type="match status" value="1"/>
</dbReference>
<dbReference type="PANTHER" id="PTHR22934">
    <property type="entry name" value="PROTEIN ESC1/WETA-RELATED"/>
    <property type="match status" value="1"/>
</dbReference>
<evidence type="ECO:0000256" key="1">
    <source>
        <dbReference type="ARBA" id="ARBA00023242"/>
    </source>
</evidence>
<dbReference type="InterPro" id="IPR036638">
    <property type="entry name" value="HLH_DNA-bd_sf"/>
</dbReference>
<dbReference type="SUPFAM" id="SSF57701">
    <property type="entry name" value="Zn2/Cys6 DNA-binding domain"/>
    <property type="match status" value="1"/>
</dbReference>
<dbReference type="Gene3D" id="4.10.280.10">
    <property type="entry name" value="Helix-loop-helix DNA-binding domain"/>
    <property type="match status" value="1"/>
</dbReference>
<dbReference type="VEuPathDB" id="FungiDB:CCM_07004"/>
<dbReference type="InterPro" id="IPR040112">
    <property type="entry name" value="WetA"/>
</dbReference>
<sequence>MPAAAQRPANAAGLTNILNQDEPPAQSAPPPQLRDSGFYSTAEASSKHNSGASFNAAGLSPAASGYQSSTADKTPSPIAANTLPHPQLSPASAANMSVAAMVSPTSSVAVDRRYERPGSHEFPGHLGDNLGPASNMRRESVDSRINQGISDMRLGGSPYTSNNQSTSSIQSTLHNQRNPRAGMDSYAAHRISNGYQPSNDRNPENKTGRTAPAITGPATSNIARAAEPTKGQAWAFPEEEIKRVSHYDESRRSSVTDSVASSQFTTESRLPSGQRRLEDSSEFARLSVHSSEFPSVHHHTMQHKQLSDLQAEEGAGGPGAQPYSRTPELRVSHKLAERKRRTEMKELFDQLRDLMPQERGSKASKWEILTKAITEYQRQTDHVRALQTHYNNAVSDNELLRRELQNVKMELAQARGEGHAPPPAQSQSHAAPVHPFPPEQYQSTSGGTELPPLRSINNGMSNGPDSMTGVHMDSFSIDPLGLTTKIDSASSLSSRQKSCNACVRGKRRCDKRTPRCTRCAAKGLDCVYHKMPPAGAGSSGSSSTTTTTTQRQPQLTPGQSTGGSTSPEMADVPDFDMGFDYESLGTETSPESMGHLPDQTPHYDQDRHHHHHPSHTAASNNQHLHLGPGLDFDVADFMNVVTASTHPSSAALTPPPPTTNSFFASLFESLDAGDGTLTGGGASKLDIPPVPLMSSALVPRPPVRDLSLLRRNMACDGHDALAVHDPRSWMGYTVQALTSMHATFAQTRALPFVHPRLWAAHLPRPVLAVFSASTAYAHRSPHNRAWIMKLLADTAADVHRDGDRPAASAQDKLARVQALIILDSIRVFDGDVGLRAAAEREAHVLTAWIVELQQVVDALEAEAVQHAAAQSVPGAALPDGLMMGGGGSSPAAGTAYPARDRPPRSWDAWILLESARRTLLFACAFVCMTKLLKSLDVNQAMWQNLRFTASRHLWEAPSSVDFFRAWRDKPQYFIRDFDFKDFWSYARADDMDEFTKTMIMPQIGMDVLEHFMAGEDLSHVPPAA</sequence>
<dbReference type="Gene3D" id="4.10.240.10">
    <property type="entry name" value="Zn(2)-C6 fungal-type DNA-binding domain"/>
    <property type="match status" value="1"/>
</dbReference>
<evidence type="ECO:0000313" key="6">
    <source>
        <dbReference type="Proteomes" id="UP000323067"/>
    </source>
</evidence>
<dbReference type="CDD" id="cd00067">
    <property type="entry name" value="GAL4"/>
    <property type="match status" value="1"/>
</dbReference>
<dbReference type="OrthoDB" id="8964853at2759"/>
<dbReference type="InterPro" id="IPR011598">
    <property type="entry name" value="bHLH_dom"/>
</dbReference>
<keyword evidence="1" id="KW-0539">Nucleus</keyword>
<organism evidence="5 6">
    <name type="scientific">Cordyceps militaris</name>
    <name type="common">Caterpillar fungus</name>
    <name type="synonym">Clavaria militaris</name>
    <dbReference type="NCBI Taxonomy" id="73501"/>
    <lineage>
        <taxon>Eukaryota</taxon>
        <taxon>Fungi</taxon>
        <taxon>Dikarya</taxon>
        <taxon>Ascomycota</taxon>
        <taxon>Pezizomycotina</taxon>
        <taxon>Sordariomycetes</taxon>
        <taxon>Hypocreomycetidae</taxon>
        <taxon>Hypocreales</taxon>
        <taxon>Cordycipitaceae</taxon>
        <taxon>Cordyceps</taxon>
    </lineage>
</organism>
<dbReference type="PROSITE" id="PS50888">
    <property type="entry name" value="BHLH"/>
    <property type="match status" value="1"/>
</dbReference>
<dbReference type="GO" id="GO:0046983">
    <property type="term" value="F:protein dimerization activity"/>
    <property type="evidence" value="ECO:0007669"/>
    <property type="project" value="InterPro"/>
</dbReference>
<dbReference type="CDD" id="cd19690">
    <property type="entry name" value="bHLHzip_spESC1_like"/>
    <property type="match status" value="1"/>
</dbReference>
<feature type="compositionally biased region" description="Polar residues" evidence="2">
    <location>
        <begin position="255"/>
        <end position="271"/>
    </location>
</feature>
<dbReference type="EMBL" id="CP023324">
    <property type="protein sequence ID" value="ATY62999.1"/>
    <property type="molecule type" value="Genomic_DNA"/>
</dbReference>
<feature type="region of interest" description="Disordered" evidence="2">
    <location>
        <begin position="116"/>
        <end position="218"/>
    </location>
</feature>
<gene>
    <name evidence="5" type="ORF">A9K55_007907</name>
</gene>
<feature type="compositionally biased region" description="Low complexity" evidence="2">
    <location>
        <begin position="534"/>
        <end position="559"/>
    </location>
</feature>
<dbReference type="AlphaFoldDB" id="A0A2H4SIT8"/>
<feature type="region of interest" description="Disordered" evidence="2">
    <location>
        <begin position="245"/>
        <end position="326"/>
    </location>
</feature>
<feature type="region of interest" description="Disordered" evidence="2">
    <location>
        <begin position="534"/>
        <end position="625"/>
    </location>
</feature>
<accession>A0A2H4SIT8</accession>
<dbReference type="SMART" id="SM00353">
    <property type="entry name" value="HLH"/>
    <property type="match status" value="1"/>
</dbReference>
<dbReference type="Proteomes" id="UP000323067">
    <property type="component" value="Chromosome vii"/>
</dbReference>
<dbReference type="PROSITE" id="PS50048">
    <property type="entry name" value="ZN2_CY6_FUNGAL_2"/>
    <property type="match status" value="1"/>
</dbReference>
<dbReference type="PANTHER" id="PTHR22934:SF23">
    <property type="entry name" value="ZF-C3H1 DOMAIN-CONTAINING PROTEIN"/>
    <property type="match status" value="1"/>
</dbReference>
<feature type="region of interest" description="Disordered" evidence="2">
    <location>
        <begin position="1"/>
        <end position="90"/>
    </location>
</feature>